<dbReference type="PIRSF" id="PIRSF027093">
    <property type="entry name" value="EndopolyPtase_N1"/>
    <property type="match status" value="1"/>
</dbReference>
<dbReference type="AlphaFoldDB" id="A0A3M7AMH3"/>
<dbReference type="SUPFAM" id="SSF56300">
    <property type="entry name" value="Metallo-dependent phosphatases"/>
    <property type="match status" value="1"/>
</dbReference>
<evidence type="ECO:0000313" key="13">
    <source>
        <dbReference type="EMBL" id="RMY28450.1"/>
    </source>
</evidence>
<gene>
    <name evidence="13" type="ORF">D0865_15759</name>
</gene>
<dbReference type="PANTHER" id="PTHR10340">
    <property type="entry name" value="SPHINGOMYELIN PHOSPHODIESTERASE"/>
    <property type="match status" value="1"/>
</dbReference>
<keyword evidence="8" id="KW-0735">Signal-anchor</keyword>
<comment type="similarity">
    <text evidence="2">Belongs to the endopolyphosphatase PPN1 family.</text>
</comment>
<protein>
    <recommendedName>
        <fullName evidence="4">Endopolyphosphatase</fullName>
        <ecNumber evidence="3">3.6.1.10</ecNumber>
    </recommendedName>
</protein>
<organism evidence="13 14">
    <name type="scientific">Hortaea werneckii</name>
    <name type="common">Black yeast</name>
    <name type="synonym">Cladosporium werneckii</name>
    <dbReference type="NCBI Taxonomy" id="91943"/>
    <lineage>
        <taxon>Eukaryota</taxon>
        <taxon>Fungi</taxon>
        <taxon>Dikarya</taxon>
        <taxon>Ascomycota</taxon>
        <taxon>Pezizomycotina</taxon>
        <taxon>Dothideomycetes</taxon>
        <taxon>Dothideomycetidae</taxon>
        <taxon>Mycosphaerellales</taxon>
        <taxon>Teratosphaeriaceae</taxon>
        <taxon>Hortaea</taxon>
    </lineage>
</organism>
<evidence type="ECO:0000256" key="1">
    <source>
        <dbReference type="ARBA" id="ARBA00004576"/>
    </source>
</evidence>
<keyword evidence="6" id="KW-0812">Transmembrane</keyword>
<evidence type="ECO:0000256" key="12">
    <source>
        <dbReference type="SAM" id="MobiDB-lite"/>
    </source>
</evidence>
<feature type="region of interest" description="Disordered" evidence="12">
    <location>
        <begin position="419"/>
        <end position="443"/>
    </location>
</feature>
<evidence type="ECO:0000256" key="11">
    <source>
        <dbReference type="ARBA" id="ARBA00023180"/>
    </source>
</evidence>
<evidence type="ECO:0000256" key="10">
    <source>
        <dbReference type="ARBA" id="ARBA00023136"/>
    </source>
</evidence>
<evidence type="ECO:0000256" key="6">
    <source>
        <dbReference type="ARBA" id="ARBA00022692"/>
    </source>
</evidence>
<evidence type="ECO:0000256" key="4">
    <source>
        <dbReference type="ARBA" id="ARBA00014458"/>
    </source>
</evidence>
<accession>A0A3M7AMH3</accession>
<keyword evidence="7" id="KW-0378">Hydrolase</keyword>
<comment type="caution">
    <text evidence="13">The sequence shown here is derived from an EMBL/GenBank/DDBJ whole genome shotgun (WGS) entry which is preliminary data.</text>
</comment>
<dbReference type="GO" id="GO:0000298">
    <property type="term" value="F:endopolyphosphatase activity"/>
    <property type="evidence" value="ECO:0007669"/>
    <property type="project" value="UniProtKB-EC"/>
</dbReference>
<dbReference type="InterPro" id="IPR012358">
    <property type="entry name" value="EndopolyPtase_N1"/>
</dbReference>
<keyword evidence="10" id="KW-0472">Membrane</keyword>
<dbReference type="GO" id="GO:0005774">
    <property type="term" value="C:vacuolar membrane"/>
    <property type="evidence" value="ECO:0007669"/>
    <property type="project" value="UniProtKB-SubCell"/>
</dbReference>
<evidence type="ECO:0000313" key="14">
    <source>
        <dbReference type="Proteomes" id="UP000270230"/>
    </source>
</evidence>
<sequence length="539" mass="63240">MVHKMFEVFGKHNGDEDDNDPNNDFVIPIVPNLGNNDILPHNVMTKGPNTWTRTYARIWRQFIPEVQKHSFEQGGWFYVEVIPNKLAVFSLNTLYFFKSNAAVDGCASPREPGSQQFEWLRIQLQFMRERGVKAILTGHVPPIRQDAKTTWEESCWQKYALWLQQYRDVVITGLYGHFNYDHFMLQDFEDLDKDTQRGRMSYYHTHDAEDSVHAAVSSDYWLQLREQWSELPEPPESLKETDDDQNVSERMSDIMPLWLERIWRQSKSAKGKDKEKQRRKKYLEKMGGKYAERFSTSFVAASVVPNLFPTVRVYDYDISGLEGREDDLALPDPAPFEWHQDEDDDTIDIQKKKKKKKKKKEKFYKFKVPEPPSKSSPPGPAYSSQALSLTKYRQYYANLTHINNDFVALRGDEDADAEKWNKGKHKGKRPHDREHEPNPRPFKYQLHYDTQEDEVYHLKDLTMPNLIDLARRVGGFVSESSSTVTSEATRKKHKKGKKKHGKGKHGKDRARQNEAWYTFIRRAFVETKDSREIEKEFGD</sequence>
<feature type="compositionally biased region" description="Basic residues" evidence="12">
    <location>
        <begin position="490"/>
        <end position="508"/>
    </location>
</feature>
<dbReference type="InterPro" id="IPR029052">
    <property type="entry name" value="Metallo-depent_PP-like"/>
</dbReference>
<name>A0A3M7AMH3_HORWE</name>
<dbReference type="PANTHER" id="PTHR10340:SF55">
    <property type="entry name" value="ENDOPOLYPHOSPHATASE"/>
    <property type="match status" value="1"/>
</dbReference>
<evidence type="ECO:0000256" key="9">
    <source>
        <dbReference type="ARBA" id="ARBA00022989"/>
    </source>
</evidence>
<feature type="compositionally biased region" description="Basic residues" evidence="12">
    <location>
        <begin position="351"/>
        <end position="362"/>
    </location>
</feature>
<keyword evidence="5" id="KW-0926">Vacuole</keyword>
<comment type="subcellular location">
    <subcellularLocation>
        <location evidence="1">Vacuole membrane</location>
        <topology evidence="1">Single-pass type II membrane protein</topology>
    </subcellularLocation>
</comment>
<keyword evidence="9" id="KW-1133">Transmembrane helix</keyword>
<dbReference type="GO" id="GO:0008081">
    <property type="term" value="F:phosphoric diester hydrolase activity"/>
    <property type="evidence" value="ECO:0007669"/>
    <property type="project" value="TreeGrafter"/>
</dbReference>
<proteinExistence type="inferred from homology"/>
<dbReference type="GO" id="GO:0000324">
    <property type="term" value="C:fungal-type vacuole"/>
    <property type="evidence" value="ECO:0007669"/>
    <property type="project" value="TreeGrafter"/>
</dbReference>
<dbReference type="OrthoDB" id="348678at2759"/>
<keyword evidence="11" id="KW-0325">Glycoprotein</keyword>
<evidence type="ECO:0000256" key="2">
    <source>
        <dbReference type="ARBA" id="ARBA00010399"/>
    </source>
</evidence>
<dbReference type="EMBL" id="QWIN01002750">
    <property type="protein sequence ID" value="RMY28450.1"/>
    <property type="molecule type" value="Genomic_DNA"/>
</dbReference>
<evidence type="ECO:0000256" key="3">
    <source>
        <dbReference type="ARBA" id="ARBA00012459"/>
    </source>
</evidence>
<evidence type="ECO:0000256" key="5">
    <source>
        <dbReference type="ARBA" id="ARBA00022554"/>
    </source>
</evidence>
<dbReference type="GO" id="GO:0004309">
    <property type="term" value="F:exopolyphosphatase activity"/>
    <property type="evidence" value="ECO:0007669"/>
    <property type="project" value="TreeGrafter"/>
</dbReference>
<dbReference type="Proteomes" id="UP000270230">
    <property type="component" value="Unassembled WGS sequence"/>
</dbReference>
<reference evidence="13 14" key="1">
    <citation type="journal article" date="2018" name="BMC Genomics">
        <title>Genomic evidence for intraspecific hybridization in a clonal and extremely halotolerant yeast.</title>
        <authorList>
            <person name="Gostincar C."/>
            <person name="Stajich J.E."/>
            <person name="Zupancic J."/>
            <person name="Zalar P."/>
            <person name="Gunde-Cimerman N."/>
        </authorList>
    </citation>
    <scope>NUCLEOTIDE SEQUENCE [LARGE SCALE GENOMIC DNA]</scope>
    <source>
        <strain evidence="13 14">EXF-151</strain>
    </source>
</reference>
<feature type="region of interest" description="Disordered" evidence="12">
    <location>
        <begin position="326"/>
        <end position="383"/>
    </location>
</feature>
<feature type="region of interest" description="Disordered" evidence="12">
    <location>
        <begin position="478"/>
        <end position="512"/>
    </location>
</feature>
<dbReference type="EC" id="3.6.1.10" evidence="3"/>
<dbReference type="GO" id="GO:0006798">
    <property type="term" value="P:polyphosphate catabolic process"/>
    <property type="evidence" value="ECO:0007669"/>
    <property type="project" value="TreeGrafter"/>
</dbReference>
<feature type="compositionally biased region" description="Pro residues" evidence="12">
    <location>
        <begin position="369"/>
        <end position="380"/>
    </location>
</feature>
<evidence type="ECO:0000256" key="7">
    <source>
        <dbReference type="ARBA" id="ARBA00022801"/>
    </source>
</evidence>
<feature type="compositionally biased region" description="Low complexity" evidence="12">
    <location>
        <begin position="478"/>
        <end position="487"/>
    </location>
</feature>
<evidence type="ECO:0000256" key="8">
    <source>
        <dbReference type="ARBA" id="ARBA00022968"/>
    </source>
</evidence>